<dbReference type="CDD" id="cd04905">
    <property type="entry name" value="ACT_CM-PDT"/>
    <property type="match status" value="1"/>
</dbReference>
<dbReference type="InterPro" id="IPR001086">
    <property type="entry name" value="Preph_deHydtase"/>
</dbReference>
<dbReference type="PROSITE" id="PS51671">
    <property type="entry name" value="ACT"/>
    <property type="match status" value="1"/>
</dbReference>
<dbReference type="PIRSF" id="PIRSF001500">
    <property type="entry name" value="Chor_mut_pdt_Ppr"/>
    <property type="match status" value="1"/>
</dbReference>
<evidence type="ECO:0000256" key="5">
    <source>
        <dbReference type="ARBA" id="ARBA00023222"/>
    </source>
</evidence>
<dbReference type="UniPathway" id="UPA00121">
    <property type="reaction ID" value="UER00345"/>
</dbReference>
<comment type="pathway">
    <text evidence="1">Amino-acid biosynthesis; L-phenylalanine biosynthesis; phenylpyruvate from prephenate: step 1/1.</text>
</comment>
<dbReference type="PANTHER" id="PTHR21022">
    <property type="entry name" value="PREPHENATE DEHYDRATASE P PROTEIN"/>
    <property type="match status" value="1"/>
</dbReference>
<evidence type="ECO:0000256" key="4">
    <source>
        <dbReference type="ARBA" id="ARBA00023141"/>
    </source>
</evidence>
<dbReference type="EMBL" id="UINC01001060">
    <property type="protein sequence ID" value="SUZ69337.1"/>
    <property type="molecule type" value="Genomic_DNA"/>
</dbReference>
<dbReference type="Pfam" id="PF00800">
    <property type="entry name" value="PDT"/>
    <property type="match status" value="1"/>
</dbReference>
<dbReference type="PROSITE" id="PS51171">
    <property type="entry name" value="PREPHENATE_DEHYDR_3"/>
    <property type="match status" value="1"/>
</dbReference>
<keyword evidence="3" id="KW-0028">Amino-acid biosynthesis</keyword>
<dbReference type="InterPro" id="IPR002912">
    <property type="entry name" value="ACT_dom"/>
</dbReference>
<evidence type="ECO:0000256" key="7">
    <source>
        <dbReference type="ARBA" id="ARBA00047848"/>
    </source>
</evidence>
<dbReference type="InterPro" id="IPR008242">
    <property type="entry name" value="Chor_mutase/pphenate_deHydtase"/>
</dbReference>
<evidence type="ECO:0000256" key="2">
    <source>
        <dbReference type="ARBA" id="ARBA00013147"/>
    </source>
</evidence>
<evidence type="ECO:0000256" key="3">
    <source>
        <dbReference type="ARBA" id="ARBA00022605"/>
    </source>
</evidence>
<dbReference type="GO" id="GO:0004664">
    <property type="term" value="F:prephenate dehydratase activity"/>
    <property type="evidence" value="ECO:0007669"/>
    <property type="project" value="UniProtKB-EC"/>
</dbReference>
<name>A0A381PTH3_9ZZZZ</name>
<dbReference type="SUPFAM" id="SSF53850">
    <property type="entry name" value="Periplasmic binding protein-like II"/>
    <property type="match status" value="1"/>
</dbReference>
<comment type="catalytic activity">
    <reaction evidence="7">
        <text>prephenate + H(+) = 3-phenylpyruvate + CO2 + H2O</text>
        <dbReference type="Rhea" id="RHEA:21648"/>
        <dbReference type="ChEBI" id="CHEBI:15377"/>
        <dbReference type="ChEBI" id="CHEBI:15378"/>
        <dbReference type="ChEBI" id="CHEBI:16526"/>
        <dbReference type="ChEBI" id="CHEBI:18005"/>
        <dbReference type="ChEBI" id="CHEBI:29934"/>
        <dbReference type="EC" id="4.2.1.51"/>
    </reaction>
</comment>
<dbReference type="GO" id="GO:0005737">
    <property type="term" value="C:cytoplasm"/>
    <property type="evidence" value="ECO:0007669"/>
    <property type="project" value="TreeGrafter"/>
</dbReference>
<sequence>MGPHGTFTEQALLSQPDLAAADVQPFDSIPDVLDALITETVDMAFVPIENAIEGAVNVTQDALAFDLDLGIQREVVLDVQLNLLALPGTRLEDIHTVVSFPVAVAQCRAFLRDRLPDAEIQAATSTAEAARQVGEQELAGVATISNPLAAELYGLDAVAEAIEDHVGNQTRFLLLAREGIPAATGHDKTSVVVFQKANEPGSLLAILHEFAARNIDLTRLESRPTRRVLGDYCFLLDFEGHIGDEVVSDCLRDLKMKQGNVKFLGSYPAAGGEGDQVRRDSSANWRDAADWVQELRDQIGR</sequence>
<feature type="domain" description="Prephenate dehydratase" evidence="8">
    <location>
        <begin position="1"/>
        <end position="177"/>
    </location>
</feature>
<keyword evidence="4" id="KW-0057">Aromatic amino acid biosynthesis</keyword>
<dbReference type="PROSITE" id="PS00857">
    <property type="entry name" value="PREPHENATE_DEHYDR_1"/>
    <property type="match status" value="1"/>
</dbReference>
<keyword evidence="5" id="KW-0584">Phenylalanine biosynthesis</keyword>
<dbReference type="FunFam" id="3.30.70.260:FF:000012">
    <property type="entry name" value="Prephenate dehydratase"/>
    <property type="match status" value="1"/>
</dbReference>
<dbReference type="InterPro" id="IPR018528">
    <property type="entry name" value="Preph_deHydtase_CS"/>
</dbReference>
<proteinExistence type="predicted"/>
<accession>A0A381PTH3</accession>
<protein>
    <recommendedName>
        <fullName evidence="2">prephenate dehydratase</fullName>
        <ecNumber evidence="2">4.2.1.51</ecNumber>
    </recommendedName>
</protein>
<evidence type="ECO:0000313" key="10">
    <source>
        <dbReference type="EMBL" id="SUZ69337.1"/>
    </source>
</evidence>
<dbReference type="CDD" id="cd13633">
    <property type="entry name" value="PBP2_Sa-PDT_like"/>
    <property type="match status" value="1"/>
</dbReference>
<feature type="domain" description="ACT" evidence="9">
    <location>
        <begin position="191"/>
        <end position="268"/>
    </location>
</feature>
<dbReference type="Pfam" id="PF01842">
    <property type="entry name" value="ACT"/>
    <property type="match status" value="1"/>
</dbReference>
<dbReference type="SUPFAM" id="SSF55021">
    <property type="entry name" value="ACT-like"/>
    <property type="match status" value="1"/>
</dbReference>
<dbReference type="EC" id="4.2.1.51" evidence="2"/>
<reference evidence="10" key="1">
    <citation type="submission" date="2018-05" db="EMBL/GenBank/DDBJ databases">
        <authorList>
            <person name="Lanie J.A."/>
            <person name="Ng W.-L."/>
            <person name="Kazmierczak K.M."/>
            <person name="Andrzejewski T.M."/>
            <person name="Davidsen T.M."/>
            <person name="Wayne K.J."/>
            <person name="Tettelin H."/>
            <person name="Glass J.I."/>
            <person name="Rusch D."/>
            <person name="Podicherti R."/>
            <person name="Tsui H.-C.T."/>
            <person name="Winkler M.E."/>
        </authorList>
    </citation>
    <scope>NUCLEOTIDE SEQUENCE</scope>
</reference>
<evidence type="ECO:0000259" key="9">
    <source>
        <dbReference type="PROSITE" id="PS51671"/>
    </source>
</evidence>
<gene>
    <name evidence="10" type="ORF">METZ01_LOCUS22191</name>
</gene>
<dbReference type="GO" id="GO:0009094">
    <property type="term" value="P:L-phenylalanine biosynthetic process"/>
    <property type="evidence" value="ECO:0007669"/>
    <property type="project" value="UniProtKB-UniPathway"/>
</dbReference>
<dbReference type="PROSITE" id="PS00858">
    <property type="entry name" value="PREPHENATE_DEHYDR_2"/>
    <property type="match status" value="1"/>
</dbReference>
<dbReference type="Gene3D" id="3.40.190.10">
    <property type="entry name" value="Periplasmic binding protein-like II"/>
    <property type="match status" value="2"/>
</dbReference>
<dbReference type="PANTHER" id="PTHR21022:SF19">
    <property type="entry name" value="PREPHENATE DEHYDRATASE-RELATED"/>
    <property type="match status" value="1"/>
</dbReference>
<dbReference type="InterPro" id="IPR045865">
    <property type="entry name" value="ACT-like_dom_sf"/>
</dbReference>
<evidence type="ECO:0000256" key="6">
    <source>
        <dbReference type="ARBA" id="ARBA00023239"/>
    </source>
</evidence>
<dbReference type="Gene3D" id="3.30.70.260">
    <property type="match status" value="1"/>
</dbReference>
<evidence type="ECO:0000256" key="1">
    <source>
        <dbReference type="ARBA" id="ARBA00004741"/>
    </source>
</evidence>
<keyword evidence="6" id="KW-0456">Lyase</keyword>
<dbReference type="AlphaFoldDB" id="A0A381PTH3"/>
<dbReference type="NCBIfam" id="NF008865">
    <property type="entry name" value="PRK11898.1"/>
    <property type="match status" value="1"/>
</dbReference>
<organism evidence="10">
    <name type="scientific">marine metagenome</name>
    <dbReference type="NCBI Taxonomy" id="408172"/>
    <lineage>
        <taxon>unclassified sequences</taxon>
        <taxon>metagenomes</taxon>
        <taxon>ecological metagenomes</taxon>
    </lineage>
</organism>
<evidence type="ECO:0000259" key="8">
    <source>
        <dbReference type="PROSITE" id="PS51171"/>
    </source>
</evidence>